<feature type="transmembrane region" description="Helical" evidence="8">
    <location>
        <begin position="32"/>
        <end position="57"/>
    </location>
</feature>
<dbReference type="Proteomes" id="UP000004578">
    <property type="component" value="Unassembled WGS sequence"/>
</dbReference>
<feature type="transmembrane region" description="Helical" evidence="8">
    <location>
        <begin position="100"/>
        <end position="119"/>
    </location>
</feature>
<dbReference type="Gene3D" id="1.20.1720.10">
    <property type="entry name" value="Multidrug resistance protein D"/>
    <property type="match status" value="1"/>
</dbReference>
<keyword evidence="4 8" id="KW-0812">Transmembrane</keyword>
<accession>J0NDU8</accession>
<dbReference type="InterPro" id="IPR011701">
    <property type="entry name" value="MFS"/>
</dbReference>
<dbReference type="InterPro" id="IPR036259">
    <property type="entry name" value="MFS_trans_sf"/>
</dbReference>
<evidence type="ECO:0000313" key="11">
    <source>
        <dbReference type="Proteomes" id="UP000004578"/>
    </source>
</evidence>
<dbReference type="PROSITE" id="PS00216">
    <property type="entry name" value="SUGAR_TRANSPORT_1"/>
    <property type="match status" value="1"/>
</dbReference>
<evidence type="ECO:0000256" key="5">
    <source>
        <dbReference type="ARBA" id="ARBA00022989"/>
    </source>
</evidence>
<evidence type="ECO:0000256" key="2">
    <source>
        <dbReference type="ARBA" id="ARBA00022448"/>
    </source>
</evidence>
<comment type="subcellular location">
    <subcellularLocation>
        <location evidence="1">Cell membrane</location>
        <topology evidence="1">Multi-pass membrane protein</topology>
    </subcellularLocation>
</comment>
<dbReference type="GO" id="GO:0022857">
    <property type="term" value="F:transmembrane transporter activity"/>
    <property type="evidence" value="ECO:0007669"/>
    <property type="project" value="InterPro"/>
</dbReference>
<dbReference type="SUPFAM" id="SSF103473">
    <property type="entry name" value="MFS general substrate transporter"/>
    <property type="match status" value="1"/>
</dbReference>
<evidence type="ECO:0000256" key="8">
    <source>
        <dbReference type="SAM" id="Phobius"/>
    </source>
</evidence>
<feature type="region of interest" description="Disordered" evidence="7">
    <location>
        <begin position="1"/>
        <end position="25"/>
    </location>
</feature>
<dbReference type="GO" id="GO:0005886">
    <property type="term" value="C:plasma membrane"/>
    <property type="evidence" value="ECO:0007669"/>
    <property type="project" value="UniProtKB-SubCell"/>
</dbReference>
<dbReference type="AlphaFoldDB" id="J0NDU8"/>
<evidence type="ECO:0000256" key="4">
    <source>
        <dbReference type="ARBA" id="ARBA00022692"/>
    </source>
</evidence>
<evidence type="ECO:0000256" key="6">
    <source>
        <dbReference type="ARBA" id="ARBA00023136"/>
    </source>
</evidence>
<feature type="transmembrane region" description="Helical" evidence="8">
    <location>
        <begin position="69"/>
        <end position="88"/>
    </location>
</feature>
<dbReference type="Pfam" id="PF07690">
    <property type="entry name" value="MFS_1"/>
    <property type="match status" value="1"/>
</dbReference>
<reference evidence="10 11" key="1">
    <citation type="submission" date="2012-05" db="EMBL/GenBank/DDBJ databases">
        <authorList>
            <person name="Harkins D.M."/>
            <person name="Madupu R."/>
            <person name="Durkin A.S."/>
            <person name="Torralba M."/>
            <person name="Methe B."/>
            <person name="Sutton G.G."/>
            <person name="Nelson K.E."/>
        </authorList>
    </citation>
    <scope>NUCLEOTIDE SEQUENCE [LARGE SCALE GENOMIC DNA]</scope>
    <source>
        <strain evidence="10 11">F0490</strain>
    </source>
</reference>
<gene>
    <name evidence="10" type="ORF">HMPREF1317_2127</name>
</gene>
<evidence type="ECO:0000256" key="7">
    <source>
        <dbReference type="SAM" id="MobiDB-lite"/>
    </source>
</evidence>
<organism evidence="10 11">
    <name type="scientific">Schaalia georgiae F0490</name>
    <dbReference type="NCBI Taxonomy" id="1125717"/>
    <lineage>
        <taxon>Bacteria</taxon>
        <taxon>Bacillati</taxon>
        <taxon>Actinomycetota</taxon>
        <taxon>Actinomycetes</taxon>
        <taxon>Actinomycetales</taxon>
        <taxon>Actinomycetaceae</taxon>
        <taxon>Schaalia</taxon>
    </lineage>
</organism>
<protein>
    <submittedName>
        <fullName evidence="10">Transporter, major facilitator domain protein</fullName>
    </submittedName>
</protein>
<keyword evidence="5 8" id="KW-1133">Transmembrane helix</keyword>
<feature type="non-terminal residue" evidence="10">
    <location>
        <position position="132"/>
    </location>
</feature>
<dbReference type="PROSITE" id="PS50850">
    <property type="entry name" value="MFS"/>
    <property type="match status" value="1"/>
</dbReference>
<evidence type="ECO:0000256" key="3">
    <source>
        <dbReference type="ARBA" id="ARBA00022475"/>
    </source>
</evidence>
<evidence type="ECO:0000256" key="1">
    <source>
        <dbReference type="ARBA" id="ARBA00004651"/>
    </source>
</evidence>
<name>J0NDU8_9ACTO</name>
<keyword evidence="6 8" id="KW-0472">Membrane</keyword>
<comment type="caution">
    <text evidence="10">The sequence shown here is derived from an EMBL/GenBank/DDBJ whole genome shotgun (WGS) entry which is preliminary data.</text>
</comment>
<proteinExistence type="predicted"/>
<keyword evidence="11" id="KW-1185">Reference proteome</keyword>
<dbReference type="PANTHER" id="PTHR42718">
    <property type="entry name" value="MAJOR FACILITATOR SUPERFAMILY MULTIDRUG TRANSPORTER MFSC"/>
    <property type="match status" value="1"/>
</dbReference>
<dbReference type="OrthoDB" id="9781469at2"/>
<sequence>MLSVESDAPLQNAPASGDAPAARPEPFTPRQWGILGVLTMAVMLLAIDGSVLALAVPSLSADLDPTANQILWIGDIYSFAIAGLLVTVGNIADRYGRKRTLLVGATGFAAASLLCALSPDANVLILGRFLLG</sequence>
<evidence type="ECO:0000313" key="10">
    <source>
        <dbReference type="EMBL" id="EJF42822.1"/>
    </source>
</evidence>
<dbReference type="InterPro" id="IPR020846">
    <property type="entry name" value="MFS_dom"/>
</dbReference>
<evidence type="ECO:0000259" key="9">
    <source>
        <dbReference type="PROSITE" id="PS50850"/>
    </source>
</evidence>
<keyword evidence="3" id="KW-1003">Cell membrane</keyword>
<dbReference type="InterPro" id="IPR005829">
    <property type="entry name" value="Sugar_transporter_CS"/>
</dbReference>
<dbReference type="PANTHER" id="PTHR42718:SF47">
    <property type="entry name" value="METHYL VIOLOGEN RESISTANCE PROTEIN SMVA"/>
    <property type="match status" value="1"/>
</dbReference>
<dbReference type="EMBL" id="AKFS01000206">
    <property type="protein sequence ID" value="EJF42822.1"/>
    <property type="molecule type" value="Genomic_DNA"/>
</dbReference>
<feature type="domain" description="Major facilitator superfamily (MFS) profile" evidence="9">
    <location>
        <begin position="34"/>
        <end position="132"/>
    </location>
</feature>
<keyword evidence="2" id="KW-0813">Transport</keyword>